<dbReference type="Proteomes" id="UP000528185">
    <property type="component" value="Unassembled WGS sequence"/>
</dbReference>
<proteinExistence type="predicted"/>
<comment type="caution">
    <text evidence="1">The sequence shown here is derived from an EMBL/GenBank/DDBJ whole genome shotgun (WGS) entry which is preliminary data.</text>
</comment>
<evidence type="ECO:0000313" key="2">
    <source>
        <dbReference type="Proteomes" id="UP000528185"/>
    </source>
</evidence>
<evidence type="ECO:0000313" key="1">
    <source>
        <dbReference type="EMBL" id="CAD0211262.1"/>
    </source>
</evidence>
<accession>A0AAN2A1Q9</accession>
<protein>
    <submittedName>
        <fullName evidence="1">Uncharacterized protein</fullName>
    </submittedName>
</protein>
<dbReference type="AlphaFoldDB" id="A0AAN2A1Q9"/>
<gene>
    <name evidence="1" type="ORF">AGRHK599_LOCUS1289</name>
</gene>
<dbReference type="RefSeq" id="WP_236771687.1">
    <property type="nucleotide sequence ID" value="NZ_CAICSX020000001.1"/>
</dbReference>
<reference evidence="1 2" key="1">
    <citation type="submission" date="2020-06" db="EMBL/GenBank/DDBJ databases">
        <authorList>
            <person name="De Coninck B."/>
            <person name="Ibrahim H."/>
        </authorList>
    </citation>
    <scope>NUCLEOTIDE SEQUENCE [LARGE SCALE GENOMIC DNA]</scope>
    <source>
        <strain evidence="1">Ag_rhizogenes_K599</strain>
    </source>
</reference>
<sequence>MSELDLTIGDMVGRDRIVWKDTPDVRVDMVRRGDEIHIETYYKTIQAVFDENAEAAANFSRNSQLNTLQHVAHIPTGLYYEWQKEGIIDNPDDPEKKLLKRRLNDSDFSKVRTNGLVI</sequence>
<name>A0AAN2A1Q9_RHIRH</name>
<organism evidence="1 2">
    <name type="scientific">Rhizobium rhizogenes</name>
    <name type="common">Agrobacterium rhizogenes</name>
    <dbReference type="NCBI Taxonomy" id="359"/>
    <lineage>
        <taxon>Bacteria</taxon>
        <taxon>Pseudomonadati</taxon>
        <taxon>Pseudomonadota</taxon>
        <taxon>Alphaproteobacteria</taxon>
        <taxon>Hyphomicrobiales</taxon>
        <taxon>Rhizobiaceae</taxon>
        <taxon>Rhizobium/Agrobacterium group</taxon>
        <taxon>Rhizobium</taxon>
    </lineage>
</organism>
<dbReference type="EMBL" id="CAICSX020000001">
    <property type="protein sequence ID" value="CAD0211262.1"/>
    <property type="molecule type" value="Genomic_DNA"/>
</dbReference>